<dbReference type="RefSeq" id="WP_139183619.1">
    <property type="nucleotide sequence ID" value="NZ_FMXE01000015.1"/>
</dbReference>
<dbReference type="STRING" id="279824.SAMN03080617_02326"/>
<organism evidence="2 3">
    <name type="scientific">Algoriphagus alkaliphilus</name>
    <dbReference type="NCBI Taxonomy" id="279824"/>
    <lineage>
        <taxon>Bacteria</taxon>
        <taxon>Pseudomonadati</taxon>
        <taxon>Bacteroidota</taxon>
        <taxon>Cytophagia</taxon>
        <taxon>Cytophagales</taxon>
        <taxon>Cyclobacteriaceae</taxon>
        <taxon>Algoriphagus</taxon>
    </lineage>
</organism>
<dbReference type="EMBL" id="FMXE01000015">
    <property type="protein sequence ID" value="SDA79111.1"/>
    <property type="molecule type" value="Genomic_DNA"/>
</dbReference>
<dbReference type="Proteomes" id="UP000198756">
    <property type="component" value="Unassembled WGS sequence"/>
</dbReference>
<accession>A0A1G5Y8W3</accession>
<feature type="transmembrane region" description="Helical" evidence="1">
    <location>
        <begin position="34"/>
        <end position="56"/>
    </location>
</feature>
<keyword evidence="1" id="KW-0472">Membrane</keyword>
<name>A0A1G5Y8W3_9BACT</name>
<protein>
    <recommendedName>
        <fullName evidence="4">Class IIb bacteriocin, lactobin A/cerein 7B family</fullName>
    </recommendedName>
</protein>
<proteinExistence type="predicted"/>
<evidence type="ECO:0008006" key="4">
    <source>
        <dbReference type="Google" id="ProtNLM"/>
    </source>
</evidence>
<dbReference type="GO" id="GO:0042742">
    <property type="term" value="P:defense response to bacterium"/>
    <property type="evidence" value="ECO:0007669"/>
    <property type="project" value="InterPro"/>
</dbReference>
<keyword evidence="1" id="KW-0812">Transmembrane</keyword>
<evidence type="ECO:0000313" key="2">
    <source>
        <dbReference type="EMBL" id="SDA79111.1"/>
    </source>
</evidence>
<evidence type="ECO:0000313" key="3">
    <source>
        <dbReference type="Proteomes" id="UP000198756"/>
    </source>
</evidence>
<dbReference type="AlphaFoldDB" id="A0A1G5Y8W3"/>
<keyword evidence="1" id="KW-1133">Transmembrane helix</keyword>
<evidence type="ECO:0000256" key="1">
    <source>
        <dbReference type="SAM" id="Phobius"/>
    </source>
</evidence>
<keyword evidence="3" id="KW-1185">Reference proteome</keyword>
<reference evidence="3" key="1">
    <citation type="submission" date="2016-10" db="EMBL/GenBank/DDBJ databases">
        <authorList>
            <person name="Varghese N."/>
            <person name="Submissions S."/>
        </authorList>
    </citation>
    <scope>NUCLEOTIDE SEQUENCE [LARGE SCALE GENOMIC DNA]</scope>
    <source>
        <strain evidence="3">DSM 22703</strain>
    </source>
</reference>
<gene>
    <name evidence="2" type="ORF">SAMN03080617_02326</name>
</gene>
<sequence length="57" mass="5850">MKKLKELSVVEMQEIDGGFVPLLIWGVLYTAPQVAAAAGTFFLAGVAAGTAVAIAVD</sequence>